<evidence type="ECO:0000256" key="8">
    <source>
        <dbReference type="SAM" id="SignalP"/>
    </source>
</evidence>
<evidence type="ECO:0000313" key="10">
    <source>
        <dbReference type="EMBL" id="TWI22744.1"/>
    </source>
</evidence>
<dbReference type="InterPro" id="IPR008969">
    <property type="entry name" value="CarboxyPept-like_regulatory"/>
</dbReference>
<gene>
    <name evidence="10" type="ORF">IQ31_01426</name>
</gene>
<dbReference type="Pfam" id="PF07715">
    <property type="entry name" value="Plug"/>
    <property type="match status" value="1"/>
</dbReference>
<dbReference type="GO" id="GO:0009279">
    <property type="term" value="C:cell outer membrane"/>
    <property type="evidence" value="ECO:0007669"/>
    <property type="project" value="UniProtKB-SubCell"/>
</dbReference>
<keyword evidence="2 7" id="KW-0813">Transport</keyword>
<evidence type="ECO:0000256" key="1">
    <source>
        <dbReference type="ARBA" id="ARBA00004571"/>
    </source>
</evidence>
<dbReference type="InterPro" id="IPR023996">
    <property type="entry name" value="TonB-dep_OMP_SusC/RagA"/>
</dbReference>
<name>A0A562MS32_9SPHI</name>
<dbReference type="RefSeq" id="WP_145327543.1">
    <property type="nucleotide sequence ID" value="NZ_VLKR01000005.1"/>
</dbReference>
<dbReference type="InterPro" id="IPR039426">
    <property type="entry name" value="TonB-dep_rcpt-like"/>
</dbReference>
<evidence type="ECO:0000256" key="2">
    <source>
        <dbReference type="ARBA" id="ARBA00022448"/>
    </source>
</evidence>
<keyword evidence="5 7" id="KW-0472">Membrane</keyword>
<dbReference type="InterPro" id="IPR012910">
    <property type="entry name" value="Plug_dom"/>
</dbReference>
<keyword evidence="8" id="KW-0732">Signal</keyword>
<dbReference type="InterPro" id="IPR037066">
    <property type="entry name" value="Plug_dom_sf"/>
</dbReference>
<proteinExistence type="inferred from homology"/>
<feature type="domain" description="TonB-dependent receptor plug" evidence="9">
    <location>
        <begin position="154"/>
        <end position="257"/>
    </location>
</feature>
<evidence type="ECO:0000256" key="5">
    <source>
        <dbReference type="ARBA" id="ARBA00023136"/>
    </source>
</evidence>
<feature type="signal peptide" evidence="8">
    <location>
        <begin position="1"/>
        <end position="26"/>
    </location>
</feature>
<dbReference type="Pfam" id="PF13715">
    <property type="entry name" value="CarbopepD_reg_2"/>
    <property type="match status" value="1"/>
</dbReference>
<comment type="subcellular location">
    <subcellularLocation>
        <location evidence="1 7">Cell outer membrane</location>
        <topology evidence="1 7">Multi-pass membrane protein</topology>
    </subcellularLocation>
</comment>
<dbReference type="Proteomes" id="UP000315908">
    <property type="component" value="Unassembled WGS sequence"/>
</dbReference>
<reference evidence="10 11" key="1">
    <citation type="journal article" date="2015" name="Stand. Genomic Sci.">
        <title>Genomic Encyclopedia of Bacterial and Archaeal Type Strains, Phase III: the genomes of soil and plant-associated and newly described type strains.</title>
        <authorList>
            <person name="Whitman W.B."/>
            <person name="Woyke T."/>
            <person name="Klenk H.P."/>
            <person name="Zhou Y."/>
            <person name="Lilburn T.G."/>
            <person name="Beck B.J."/>
            <person name="De Vos P."/>
            <person name="Vandamme P."/>
            <person name="Eisen J.A."/>
            <person name="Garrity G."/>
            <person name="Hugenholtz P."/>
            <person name="Kyrpides N.C."/>
        </authorList>
    </citation>
    <scope>NUCLEOTIDE SEQUENCE [LARGE SCALE GENOMIC DNA]</scope>
    <source>
        <strain evidence="10 11">CGMCC 1.6855</strain>
    </source>
</reference>
<dbReference type="OrthoDB" id="830178at2"/>
<dbReference type="PROSITE" id="PS52016">
    <property type="entry name" value="TONB_DEPENDENT_REC_3"/>
    <property type="match status" value="1"/>
</dbReference>
<dbReference type="AlphaFoldDB" id="A0A562MS32"/>
<keyword evidence="6 7" id="KW-0998">Cell outer membrane</keyword>
<evidence type="ECO:0000256" key="4">
    <source>
        <dbReference type="ARBA" id="ARBA00022692"/>
    </source>
</evidence>
<sequence length="1061" mass="117684">MSSININYKLGIILFISTLGAHSSWAQQDTAARNIQQQGQVTSAYSVKGTVYDSQTNKPIAGARITYGSNVAKLTDSKGNFRLELPVSNAIVEVSLDGYIAKQVPVLLDKSMKVVLYPDGYRSFYKKTETVFGDNGVLNNTGAVDKLELNAWEQNSETVVSYLQGKLAGVQVTRHSGTPSIGGNLNIRGLQSLYSNNQPLYIVDGIVYNTEHLSPSITTGHLNNALQHIDVRDIQDITVLKDAVSANIYGAKSSNGVVVINTNHSKELATQIDLQATTGYNFRPKRIPVMKSYAYRSYLNDLLATSTYSGEEIANMPFNNDNPKFEEYAKYHNETDWQKDVLNNTVDQNYFLRVTGGDNIARYALSVGYNNEQGVLDNTKQNRYTARFNGDMNLTKKLTAQTNISMGYGQQSLKDQGLSPKTNPLFLSLIKSPFLNTHDIAPDGSISPNYAEADYFGYSNPMQITQNGINNKKAYRFLGSLVFNYAFNTNFKLSNLSTVTYDKAQEDFFIPKKGVAKDTVNNMEVYSRLGTQVARYYSISNDLRLQYNQDLGTQGRLEAIGGVRYHKHDSEQDYALGYNSATDQLVSIGNSTPASRVYGGHIGKWANMTAYAMGNFSWKNTYILNASISMDGSSRFGENAKGGLKLADKVYAVFPAVGAAWLLSNEDFLKGNSTISLWKLRASYGITGNDDIGNYDARQNYISQNFLGVQGLVRDGVANPYLKWEKVEKINVGTDLSLLNERINLGVDIYQNRTSDMLAYNSGNTVSGISYYLYNNGSMRTRGIDFSLFGRILTGPVKWDASLTLSHYKSTITDLPETSYTQYAGGTFVSEKGGAPNAFYGYQFNGVYHTSAEAAASGLAILDATGHKIPFQAGDGKFTDRNGDKIIDDRDRMIIGDPNPDLVGGLNNSLTYKNWKFGALVTFSLGNDIYNYTRAQLESGSTFYNQTELLQNRWRAEGQETDVPRVALNDPMGNSRFSNRWIEDGSYVRLRQLSVEYGIPVNKRIIKYVRLYGTANNVLTFSKYLGYDPEFAQSADVFHQGVDVTLEPIVRSVQLGLRIGL</sequence>
<organism evidence="10 11">
    <name type="scientific">Sphingobacterium siyangense</name>
    <dbReference type="NCBI Taxonomy" id="459529"/>
    <lineage>
        <taxon>Bacteria</taxon>
        <taxon>Pseudomonadati</taxon>
        <taxon>Bacteroidota</taxon>
        <taxon>Sphingobacteriia</taxon>
        <taxon>Sphingobacteriales</taxon>
        <taxon>Sphingobacteriaceae</taxon>
        <taxon>Sphingobacterium</taxon>
    </lineage>
</organism>
<keyword evidence="3 7" id="KW-1134">Transmembrane beta strand</keyword>
<dbReference type="NCBIfam" id="TIGR04056">
    <property type="entry name" value="OMP_RagA_SusC"/>
    <property type="match status" value="1"/>
</dbReference>
<dbReference type="Gene3D" id="2.60.40.1120">
    <property type="entry name" value="Carboxypeptidase-like, regulatory domain"/>
    <property type="match status" value="1"/>
</dbReference>
<comment type="similarity">
    <text evidence="7">Belongs to the TonB-dependent receptor family.</text>
</comment>
<comment type="caution">
    <text evidence="10">The sequence shown here is derived from an EMBL/GenBank/DDBJ whole genome shotgun (WGS) entry which is preliminary data.</text>
</comment>
<dbReference type="InterPro" id="IPR036942">
    <property type="entry name" value="Beta-barrel_TonB_sf"/>
</dbReference>
<dbReference type="EMBL" id="VLKR01000005">
    <property type="protein sequence ID" value="TWI22744.1"/>
    <property type="molecule type" value="Genomic_DNA"/>
</dbReference>
<dbReference type="SUPFAM" id="SSF56935">
    <property type="entry name" value="Porins"/>
    <property type="match status" value="1"/>
</dbReference>
<keyword evidence="4 7" id="KW-0812">Transmembrane</keyword>
<dbReference type="Gene3D" id="2.40.170.20">
    <property type="entry name" value="TonB-dependent receptor, beta-barrel domain"/>
    <property type="match status" value="1"/>
</dbReference>
<evidence type="ECO:0000256" key="3">
    <source>
        <dbReference type="ARBA" id="ARBA00022452"/>
    </source>
</evidence>
<evidence type="ECO:0000256" key="6">
    <source>
        <dbReference type="ARBA" id="ARBA00023237"/>
    </source>
</evidence>
<evidence type="ECO:0000259" key="9">
    <source>
        <dbReference type="Pfam" id="PF07715"/>
    </source>
</evidence>
<dbReference type="SUPFAM" id="SSF49464">
    <property type="entry name" value="Carboxypeptidase regulatory domain-like"/>
    <property type="match status" value="1"/>
</dbReference>
<dbReference type="Gene3D" id="2.170.130.10">
    <property type="entry name" value="TonB-dependent receptor, plug domain"/>
    <property type="match status" value="1"/>
</dbReference>
<feature type="chain" id="PRO_5021878439" evidence="8">
    <location>
        <begin position="27"/>
        <end position="1061"/>
    </location>
</feature>
<evidence type="ECO:0000313" key="11">
    <source>
        <dbReference type="Proteomes" id="UP000315908"/>
    </source>
</evidence>
<protein>
    <submittedName>
        <fullName evidence="10">TonB-linked SusC/RagA family outer membrane protein</fullName>
    </submittedName>
</protein>
<accession>A0A562MS32</accession>
<evidence type="ECO:0000256" key="7">
    <source>
        <dbReference type="PROSITE-ProRule" id="PRU01360"/>
    </source>
</evidence>